<dbReference type="RefSeq" id="WP_318584734.1">
    <property type="nucleotide sequence ID" value="NZ_JAWRCP010000001.1"/>
</dbReference>
<dbReference type="EMBL" id="JAWRCP010000001">
    <property type="protein sequence ID" value="MDW6092520.1"/>
    <property type="molecule type" value="Genomic_DNA"/>
</dbReference>
<dbReference type="PROSITE" id="PS51257">
    <property type="entry name" value="PROKAR_LIPOPROTEIN"/>
    <property type="match status" value="1"/>
</dbReference>
<comment type="similarity">
    <text evidence="2 9">Belongs to the gluconokinase GntK/GntV family.</text>
</comment>
<dbReference type="PRINTS" id="PR01100">
    <property type="entry name" value="SHIKIMTKNASE"/>
</dbReference>
<proteinExistence type="inferred from homology"/>
<evidence type="ECO:0000256" key="6">
    <source>
        <dbReference type="ARBA" id="ARBA00022777"/>
    </source>
</evidence>
<dbReference type="PANTHER" id="PTHR43442">
    <property type="entry name" value="GLUCONOKINASE-RELATED"/>
    <property type="match status" value="1"/>
</dbReference>
<reference evidence="10 11" key="1">
    <citation type="submission" date="2023-11" db="EMBL/GenBank/DDBJ databases">
        <title>Plant-associative lifestyle of Vibrio porteresiae and its evolutionary dynamics.</title>
        <authorList>
            <person name="Rameshkumar N."/>
            <person name="Kirti K."/>
        </authorList>
    </citation>
    <scope>NUCLEOTIDE SEQUENCE [LARGE SCALE GENOMIC DNA]</scope>
    <source>
        <strain evidence="10 11">MSSRF7</strain>
    </source>
</reference>
<evidence type="ECO:0000256" key="8">
    <source>
        <dbReference type="ARBA" id="ARBA00048090"/>
    </source>
</evidence>
<accession>A0ABU4ISX6</accession>
<gene>
    <name evidence="10" type="ORF">SBX64_08180</name>
</gene>
<comment type="caution">
    <text evidence="10">The sequence shown here is derived from an EMBL/GenBank/DDBJ whole genome shotgun (WGS) entry which is preliminary data.</text>
</comment>
<name>A0ABU4ISX6_9VIBR</name>
<evidence type="ECO:0000256" key="2">
    <source>
        <dbReference type="ARBA" id="ARBA00008420"/>
    </source>
</evidence>
<dbReference type="CDD" id="cd02021">
    <property type="entry name" value="GntK"/>
    <property type="match status" value="1"/>
</dbReference>
<dbReference type="InterPro" id="IPR027417">
    <property type="entry name" value="P-loop_NTPase"/>
</dbReference>
<keyword evidence="6 9" id="KW-0418">Kinase</keyword>
<dbReference type="Proteomes" id="UP001279860">
    <property type="component" value="Unassembled WGS sequence"/>
</dbReference>
<dbReference type="SUPFAM" id="SSF52540">
    <property type="entry name" value="P-loop containing nucleoside triphosphate hydrolases"/>
    <property type="match status" value="1"/>
</dbReference>
<protein>
    <recommendedName>
        <fullName evidence="3 9">Gluconokinase</fullName>
        <ecNumber evidence="3 9">2.7.1.12</ecNumber>
    </recommendedName>
</protein>
<dbReference type="InterPro" id="IPR006001">
    <property type="entry name" value="Therm_gnt_kin"/>
</dbReference>
<keyword evidence="7 9" id="KW-0067">ATP-binding</keyword>
<dbReference type="Gene3D" id="3.40.50.300">
    <property type="entry name" value="P-loop containing nucleotide triphosphate hydrolases"/>
    <property type="match status" value="1"/>
</dbReference>
<dbReference type="GO" id="GO:0046316">
    <property type="term" value="F:gluconokinase activity"/>
    <property type="evidence" value="ECO:0007669"/>
    <property type="project" value="UniProtKB-EC"/>
</dbReference>
<keyword evidence="11" id="KW-1185">Reference proteome</keyword>
<keyword evidence="5 9" id="KW-0547">Nucleotide-binding</keyword>
<dbReference type="EC" id="2.7.1.12" evidence="3 9"/>
<evidence type="ECO:0000256" key="3">
    <source>
        <dbReference type="ARBA" id="ARBA00012054"/>
    </source>
</evidence>
<evidence type="ECO:0000313" key="11">
    <source>
        <dbReference type="Proteomes" id="UP001279860"/>
    </source>
</evidence>
<comment type="catalytic activity">
    <reaction evidence="8 9">
        <text>D-gluconate + ATP = 6-phospho-D-gluconate + ADP + H(+)</text>
        <dbReference type="Rhea" id="RHEA:19433"/>
        <dbReference type="ChEBI" id="CHEBI:15378"/>
        <dbReference type="ChEBI" id="CHEBI:18391"/>
        <dbReference type="ChEBI" id="CHEBI:30616"/>
        <dbReference type="ChEBI" id="CHEBI:58759"/>
        <dbReference type="ChEBI" id="CHEBI:456216"/>
        <dbReference type="EC" id="2.7.1.12"/>
    </reaction>
</comment>
<comment type="pathway">
    <text evidence="1">Carbohydrate acid metabolism.</text>
</comment>
<dbReference type="Pfam" id="PF01202">
    <property type="entry name" value="SKI"/>
    <property type="match status" value="1"/>
</dbReference>
<dbReference type="InterPro" id="IPR031322">
    <property type="entry name" value="Shikimate/glucono_kinase"/>
</dbReference>
<evidence type="ECO:0000313" key="10">
    <source>
        <dbReference type="EMBL" id="MDW6092520.1"/>
    </source>
</evidence>
<evidence type="ECO:0000256" key="4">
    <source>
        <dbReference type="ARBA" id="ARBA00022679"/>
    </source>
</evidence>
<evidence type="ECO:0000256" key="1">
    <source>
        <dbReference type="ARBA" id="ARBA00004761"/>
    </source>
</evidence>
<dbReference type="NCBIfam" id="TIGR01313">
    <property type="entry name" value="therm_gnt_kin"/>
    <property type="match status" value="1"/>
</dbReference>
<evidence type="ECO:0000256" key="5">
    <source>
        <dbReference type="ARBA" id="ARBA00022741"/>
    </source>
</evidence>
<organism evidence="10 11">
    <name type="scientific">Vibrio rhizosphaerae</name>
    <dbReference type="NCBI Taxonomy" id="398736"/>
    <lineage>
        <taxon>Bacteria</taxon>
        <taxon>Pseudomonadati</taxon>
        <taxon>Pseudomonadota</taxon>
        <taxon>Gammaproteobacteria</taxon>
        <taxon>Vibrionales</taxon>
        <taxon>Vibrionaceae</taxon>
        <taxon>Vibrio</taxon>
    </lineage>
</organism>
<evidence type="ECO:0000256" key="7">
    <source>
        <dbReference type="ARBA" id="ARBA00022840"/>
    </source>
</evidence>
<dbReference type="PANTHER" id="PTHR43442:SF3">
    <property type="entry name" value="GLUCONOKINASE-RELATED"/>
    <property type="match status" value="1"/>
</dbReference>
<keyword evidence="4 9" id="KW-0808">Transferase</keyword>
<evidence type="ECO:0000256" key="9">
    <source>
        <dbReference type="RuleBase" id="RU363066"/>
    </source>
</evidence>
<sequence>MKDKNIIFVMGVSGCGKSSVGELISKYKSYIYEDADNFHPIENVEKMRNGIPLTDGDRKPWLHALNQMATICNKENKGLIVACSCLKPEYRMLLQEGIQEHVLFIYLKGSFEVISERMKKRAAHYFSGDEMLRSQFQTLIEPHPAESIDYVEIDIDSRNLQEVADLALQAINGVNYAQ</sequence>